<keyword evidence="4" id="KW-0963">Cytoplasm</keyword>
<evidence type="ECO:0000256" key="7">
    <source>
        <dbReference type="ARBA" id="ARBA00022741"/>
    </source>
</evidence>
<name>A0ABU1ATC2_9BACT</name>
<accession>A0ABU1ATC2</accession>
<evidence type="ECO:0000256" key="1">
    <source>
        <dbReference type="ARBA" id="ARBA00004496"/>
    </source>
</evidence>
<dbReference type="RefSeq" id="WP_308949542.1">
    <property type="nucleotide sequence ID" value="NZ_JARXHW010000014.1"/>
</dbReference>
<evidence type="ECO:0000313" key="11">
    <source>
        <dbReference type="EMBL" id="MDQ8207405.1"/>
    </source>
</evidence>
<evidence type="ECO:0000256" key="4">
    <source>
        <dbReference type="ARBA" id="ARBA00022490"/>
    </source>
</evidence>
<dbReference type="PANTHER" id="PTHR33540">
    <property type="entry name" value="TRNA THREONYLCARBAMOYLADENOSINE BIOSYNTHESIS PROTEIN TSAE"/>
    <property type="match status" value="1"/>
</dbReference>
<reference evidence="11 12" key="1">
    <citation type="submission" date="2023-04" db="EMBL/GenBank/DDBJ databases">
        <title>A novel bacteria isolated from coastal sediment.</title>
        <authorList>
            <person name="Liu X.-J."/>
            <person name="Du Z.-J."/>
        </authorList>
    </citation>
    <scope>NUCLEOTIDE SEQUENCE [LARGE SCALE GENOMIC DNA]</scope>
    <source>
        <strain evidence="11 12">SDUM461003</strain>
    </source>
</reference>
<gene>
    <name evidence="11" type="primary">tsaE</name>
    <name evidence="11" type="ORF">QEH52_07790</name>
</gene>
<dbReference type="Gene3D" id="3.40.50.300">
    <property type="entry name" value="P-loop containing nucleotide triphosphate hydrolases"/>
    <property type="match status" value="1"/>
</dbReference>
<comment type="subcellular location">
    <subcellularLocation>
        <location evidence="1">Cytoplasm</location>
    </subcellularLocation>
</comment>
<evidence type="ECO:0000256" key="6">
    <source>
        <dbReference type="ARBA" id="ARBA00022723"/>
    </source>
</evidence>
<evidence type="ECO:0000256" key="10">
    <source>
        <dbReference type="ARBA" id="ARBA00032441"/>
    </source>
</evidence>
<dbReference type="InterPro" id="IPR027417">
    <property type="entry name" value="P-loop_NTPase"/>
</dbReference>
<evidence type="ECO:0000256" key="8">
    <source>
        <dbReference type="ARBA" id="ARBA00022840"/>
    </source>
</evidence>
<evidence type="ECO:0000256" key="3">
    <source>
        <dbReference type="ARBA" id="ARBA00019010"/>
    </source>
</evidence>
<keyword evidence="6" id="KW-0479">Metal-binding</keyword>
<dbReference type="EMBL" id="JARXHW010000014">
    <property type="protein sequence ID" value="MDQ8207405.1"/>
    <property type="molecule type" value="Genomic_DNA"/>
</dbReference>
<evidence type="ECO:0000313" key="12">
    <source>
        <dbReference type="Proteomes" id="UP001225316"/>
    </source>
</evidence>
<proteinExistence type="inferred from homology"/>
<dbReference type="Pfam" id="PF02367">
    <property type="entry name" value="TsaE"/>
    <property type="match status" value="1"/>
</dbReference>
<dbReference type="SUPFAM" id="SSF52540">
    <property type="entry name" value="P-loop containing nucleoside triphosphate hydrolases"/>
    <property type="match status" value="1"/>
</dbReference>
<dbReference type="InterPro" id="IPR003442">
    <property type="entry name" value="T6A_TsaE"/>
</dbReference>
<dbReference type="Proteomes" id="UP001225316">
    <property type="component" value="Unassembled WGS sequence"/>
</dbReference>
<keyword evidence="7" id="KW-0547">Nucleotide-binding</keyword>
<comment type="caution">
    <text evidence="11">The sequence shown here is derived from an EMBL/GenBank/DDBJ whole genome shotgun (WGS) entry which is preliminary data.</text>
</comment>
<keyword evidence="5" id="KW-0819">tRNA processing</keyword>
<evidence type="ECO:0000256" key="5">
    <source>
        <dbReference type="ARBA" id="ARBA00022694"/>
    </source>
</evidence>
<keyword evidence="12" id="KW-1185">Reference proteome</keyword>
<sequence length="147" mass="16645">MIDLLEQLRSGIRSQTASETEALARHVASLLPADSVIALHGDLGAGKTTFVRGLARAWDIQEAVTSPTYNLYTIYQGSRQLIHLDAYRLESGADLDALMIEDFLKSPWCFAVEWPERIPDALPEETWHLYLTINEDQSHQIRLRDSH</sequence>
<organism evidence="11 12">
    <name type="scientific">Thalassobacterium maritimum</name>
    <dbReference type="NCBI Taxonomy" id="3041265"/>
    <lineage>
        <taxon>Bacteria</taxon>
        <taxon>Pseudomonadati</taxon>
        <taxon>Verrucomicrobiota</taxon>
        <taxon>Opitutia</taxon>
        <taxon>Puniceicoccales</taxon>
        <taxon>Coraliomargaritaceae</taxon>
        <taxon>Thalassobacterium</taxon>
    </lineage>
</organism>
<evidence type="ECO:0000256" key="9">
    <source>
        <dbReference type="ARBA" id="ARBA00022842"/>
    </source>
</evidence>
<evidence type="ECO:0000256" key="2">
    <source>
        <dbReference type="ARBA" id="ARBA00007599"/>
    </source>
</evidence>
<dbReference type="NCBIfam" id="TIGR00150">
    <property type="entry name" value="T6A_YjeE"/>
    <property type="match status" value="1"/>
</dbReference>
<keyword evidence="8" id="KW-0067">ATP-binding</keyword>
<dbReference type="PANTHER" id="PTHR33540:SF2">
    <property type="entry name" value="TRNA THREONYLCARBAMOYLADENOSINE BIOSYNTHESIS PROTEIN TSAE"/>
    <property type="match status" value="1"/>
</dbReference>
<keyword evidence="9" id="KW-0460">Magnesium</keyword>
<comment type="similarity">
    <text evidence="2">Belongs to the TsaE family.</text>
</comment>
<protein>
    <recommendedName>
        <fullName evidence="3">tRNA threonylcarbamoyladenosine biosynthesis protein TsaE</fullName>
    </recommendedName>
    <alternativeName>
        <fullName evidence="10">t(6)A37 threonylcarbamoyladenosine biosynthesis protein TsaE</fullName>
    </alternativeName>
</protein>